<feature type="domain" description="Ionotropic glutamate receptor C-terminal" evidence="20">
    <location>
        <begin position="477"/>
        <end position="721"/>
    </location>
</feature>
<keyword evidence="2" id="KW-0813">Transport</keyword>
<evidence type="ECO:0000256" key="18">
    <source>
        <dbReference type="SAM" id="MobiDB-lite"/>
    </source>
</evidence>
<evidence type="ECO:0000256" key="12">
    <source>
        <dbReference type="ARBA" id="ARBA00023257"/>
    </source>
</evidence>
<evidence type="ECO:0000256" key="8">
    <source>
        <dbReference type="ARBA" id="ARBA00023065"/>
    </source>
</evidence>
<dbReference type="InterPro" id="IPR001828">
    <property type="entry name" value="ANF_lig-bd_rcpt"/>
</dbReference>
<dbReference type="Proteomes" id="UP000735302">
    <property type="component" value="Unassembled WGS sequence"/>
</dbReference>
<evidence type="ECO:0000256" key="11">
    <source>
        <dbReference type="ARBA" id="ARBA00023180"/>
    </source>
</evidence>
<dbReference type="SMART" id="SM00918">
    <property type="entry name" value="Lig_chan-Glu_bd"/>
    <property type="match status" value="1"/>
</dbReference>
<feature type="binding site" evidence="16">
    <location>
        <position position="571"/>
    </location>
    <ligand>
        <name>L-glutamate</name>
        <dbReference type="ChEBI" id="CHEBI:29985"/>
    </ligand>
</feature>
<dbReference type="PANTHER" id="PTHR18966">
    <property type="entry name" value="IONOTROPIC GLUTAMATE RECEPTOR"/>
    <property type="match status" value="1"/>
</dbReference>
<keyword evidence="11" id="KW-0325">Glycoprotein</keyword>
<keyword evidence="10 22" id="KW-0675">Receptor</keyword>
<comment type="subcellular location">
    <subcellularLocation>
        <location evidence="1">Cell membrane</location>
        <topology evidence="1">Multi-pass membrane protein</topology>
    </subcellularLocation>
    <subcellularLocation>
        <location evidence="15">Postsynaptic cell membrane</location>
    </subcellularLocation>
</comment>
<dbReference type="InterPro" id="IPR019594">
    <property type="entry name" value="Glu/Gly-bd"/>
</dbReference>
<dbReference type="SMART" id="SM00079">
    <property type="entry name" value="PBPe"/>
    <property type="match status" value="1"/>
</dbReference>
<dbReference type="GO" id="GO:0015276">
    <property type="term" value="F:ligand-gated monoatomic ion channel activity"/>
    <property type="evidence" value="ECO:0007669"/>
    <property type="project" value="InterPro"/>
</dbReference>
<evidence type="ECO:0000256" key="17">
    <source>
        <dbReference type="PIRSR" id="PIRSR601508-2"/>
    </source>
</evidence>
<dbReference type="GO" id="GO:0045211">
    <property type="term" value="C:postsynaptic membrane"/>
    <property type="evidence" value="ECO:0007669"/>
    <property type="project" value="UniProtKB-SubCell"/>
</dbReference>
<evidence type="ECO:0000313" key="23">
    <source>
        <dbReference type="Proteomes" id="UP000735302"/>
    </source>
</evidence>
<protein>
    <submittedName>
        <fullName evidence="22">Glutamate receptor ionotropic, nmda 3a</fullName>
    </submittedName>
</protein>
<feature type="compositionally biased region" description="Low complexity" evidence="18">
    <location>
        <begin position="355"/>
        <end position="366"/>
    </location>
</feature>
<dbReference type="GO" id="GO:0038023">
    <property type="term" value="F:signaling receptor activity"/>
    <property type="evidence" value="ECO:0007669"/>
    <property type="project" value="InterPro"/>
</dbReference>
<evidence type="ECO:0000256" key="15">
    <source>
        <dbReference type="ARBA" id="ARBA00034100"/>
    </source>
</evidence>
<keyword evidence="5 19" id="KW-1133">Transmembrane helix</keyword>
<evidence type="ECO:0000256" key="6">
    <source>
        <dbReference type="ARBA" id="ARBA00023018"/>
    </source>
</evidence>
<reference evidence="22 23" key="1">
    <citation type="journal article" date="2021" name="Elife">
        <title>Chloroplast acquisition without the gene transfer in kleptoplastic sea slugs, Plakobranchus ocellatus.</title>
        <authorList>
            <person name="Maeda T."/>
            <person name="Takahashi S."/>
            <person name="Yoshida T."/>
            <person name="Shimamura S."/>
            <person name="Takaki Y."/>
            <person name="Nagai Y."/>
            <person name="Toyoda A."/>
            <person name="Suzuki Y."/>
            <person name="Arimoto A."/>
            <person name="Ishii H."/>
            <person name="Satoh N."/>
            <person name="Nishiyama T."/>
            <person name="Hasebe M."/>
            <person name="Maruyama T."/>
            <person name="Minagawa J."/>
            <person name="Obokata J."/>
            <person name="Shigenobu S."/>
        </authorList>
    </citation>
    <scope>NUCLEOTIDE SEQUENCE [LARGE SCALE GENOMIC DNA]</scope>
</reference>
<feature type="transmembrane region" description="Helical" evidence="19">
    <location>
        <begin position="608"/>
        <end position="628"/>
    </location>
</feature>
<feature type="transmembrane region" description="Helical" evidence="19">
    <location>
        <begin position="649"/>
        <end position="669"/>
    </location>
</feature>
<dbReference type="EMBL" id="BLXT01000021">
    <property type="protein sequence ID" value="GFN73664.1"/>
    <property type="molecule type" value="Genomic_DNA"/>
</dbReference>
<dbReference type="SUPFAM" id="SSF53850">
    <property type="entry name" value="Periplasmic binding protein-like II"/>
    <property type="match status" value="1"/>
</dbReference>
<dbReference type="GO" id="GO:0043226">
    <property type="term" value="C:organelle"/>
    <property type="evidence" value="ECO:0007669"/>
    <property type="project" value="UniProtKB-ARBA"/>
</dbReference>
<dbReference type="Gene3D" id="3.40.190.10">
    <property type="entry name" value="Periplasmic binding protein-like II"/>
    <property type="match status" value="1"/>
</dbReference>
<dbReference type="InterPro" id="IPR015683">
    <property type="entry name" value="Ionotropic_Glu_rcpt"/>
</dbReference>
<dbReference type="AlphaFoldDB" id="A0AAV3XRE9"/>
<dbReference type="InterPro" id="IPR001320">
    <property type="entry name" value="Iontro_rcpt_C"/>
</dbReference>
<dbReference type="PRINTS" id="PR00177">
    <property type="entry name" value="NMDARECEPTOR"/>
</dbReference>
<evidence type="ECO:0000256" key="7">
    <source>
        <dbReference type="ARBA" id="ARBA00023054"/>
    </source>
</evidence>
<keyword evidence="23" id="KW-1185">Reference proteome</keyword>
<proteinExistence type="predicted"/>
<evidence type="ECO:0000256" key="16">
    <source>
        <dbReference type="PIRSR" id="PIRSR601508-1"/>
    </source>
</evidence>
<evidence type="ECO:0000259" key="20">
    <source>
        <dbReference type="SMART" id="SM00079"/>
    </source>
</evidence>
<evidence type="ECO:0000256" key="2">
    <source>
        <dbReference type="ARBA" id="ARBA00022448"/>
    </source>
</evidence>
<keyword evidence="3" id="KW-1003">Cell membrane</keyword>
<feature type="site" description="Crucial to convey clamshell closure to channel opening" evidence="17">
    <location>
        <position position="710"/>
    </location>
</feature>
<evidence type="ECO:0000313" key="22">
    <source>
        <dbReference type="EMBL" id="GFN73664.1"/>
    </source>
</evidence>
<evidence type="ECO:0000256" key="1">
    <source>
        <dbReference type="ARBA" id="ARBA00004651"/>
    </source>
</evidence>
<comment type="caution">
    <text evidence="22">The sequence shown here is derived from an EMBL/GenBank/DDBJ whole genome shotgun (WGS) entry which is preliminary data.</text>
</comment>
<dbReference type="Pfam" id="PF10613">
    <property type="entry name" value="Lig_chan-Glu_bd"/>
    <property type="match status" value="1"/>
</dbReference>
<name>A0AAV3XRE9_9GAST</name>
<dbReference type="SUPFAM" id="SSF53822">
    <property type="entry name" value="Periplasmic binding protein-like I"/>
    <property type="match status" value="1"/>
</dbReference>
<feature type="transmembrane region" description="Helical" evidence="19">
    <location>
        <begin position="681"/>
        <end position="702"/>
    </location>
</feature>
<evidence type="ECO:0000256" key="9">
    <source>
        <dbReference type="ARBA" id="ARBA00023136"/>
    </source>
</evidence>
<sequence>MCIPRHRQQWDKIHKRLLLCENIQGRTYTSLNPSPEAQGRALTQVIGEFNMKQTAVIVEDTRLADGFLSGVRQAINARRQDIFYLMPLAADATGEVILDKLIDLSNTGWKVILLHASPSLMLKVVTSALSTRLYKTGHAWFLSEAAFSRDESVLQKLPDGLLAIDSFWLGGLSDVMATSLERGLDAITCLLNRQSNTVPFANQYGGFVRNRSNRNDNVTPSNDNIVMNDRTNYSNINNVDRLERSSTYKKNKGNLSYLDGSIFTTNKTRNSSSDNSTTNETVVTIASLRASIDFANSFKRCLNHVYSKIHATNSNRVRATTPTDALNRTTDIYDAEDNIDSRRIKKFPSSNRQFGFDDNNFDNSNNTDDDKLGDVHKRNGRMNNVTKSQSLTGPAFFLLNTIRDYNGSLMWSKVGYITASGDRDLRTVLWPGHNIYGPSSNSIKTYKVVTRPAEPFIYITGQVSAKEECMNNVPCLQLQNSTKRLVEQAVEDFETHLHRQDELYTIHCCKGLSLEMLDRLSIDLNFRYVLYFVNDTNYGTFVDGVWTGMVGDVVNDVADVAIGAFSMTAERMAVLDFTEPFYQNEFALITGEDGIYVSIWAFMSPFSGQVWLCIMLSSIVAGIATSILEWHSPFGLNPKGRKRTKNYGLGSGLLMVMVLLTGHTINVKAPKSWPGKVIQNVWAGMAIFIMTSYTANLAAYLAGQSAVTTVNSVFDPELLAKKVAVIPSSAVEYFVDRIHPKLGAKAKLHAVSSTKEAINLLK</sequence>
<evidence type="ECO:0000256" key="19">
    <source>
        <dbReference type="SAM" id="Phobius"/>
    </source>
</evidence>
<evidence type="ECO:0000256" key="14">
    <source>
        <dbReference type="ARBA" id="ARBA00023303"/>
    </source>
</evidence>
<evidence type="ECO:0000256" key="3">
    <source>
        <dbReference type="ARBA" id="ARBA00022475"/>
    </source>
</evidence>
<dbReference type="FunFam" id="3.40.190.10:FF:000078">
    <property type="entry name" value="glutamate receptor ionotropic, NMDA 3B"/>
    <property type="match status" value="1"/>
</dbReference>
<dbReference type="Pfam" id="PF00060">
    <property type="entry name" value="Lig_chan"/>
    <property type="match status" value="1"/>
</dbReference>
<evidence type="ECO:0000256" key="10">
    <source>
        <dbReference type="ARBA" id="ARBA00023170"/>
    </source>
</evidence>
<keyword evidence="4 19" id="KW-0812">Transmembrane</keyword>
<keyword evidence="14" id="KW-0407">Ion channel</keyword>
<evidence type="ECO:0000256" key="5">
    <source>
        <dbReference type="ARBA" id="ARBA00022989"/>
    </source>
</evidence>
<evidence type="ECO:0000259" key="21">
    <source>
        <dbReference type="SMART" id="SM00918"/>
    </source>
</evidence>
<dbReference type="InterPro" id="IPR001508">
    <property type="entry name" value="Iono_Glu_rcpt_met"/>
</dbReference>
<feature type="region of interest" description="Disordered" evidence="18">
    <location>
        <begin position="355"/>
        <end position="374"/>
    </location>
</feature>
<keyword evidence="12" id="KW-0628">Postsynaptic cell membrane</keyword>
<feature type="binding site" evidence="16">
    <location>
        <position position="566"/>
    </location>
    <ligand>
        <name>L-glutamate</name>
        <dbReference type="ChEBI" id="CHEBI:29985"/>
    </ligand>
</feature>
<keyword evidence="7" id="KW-0175">Coiled coil</keyword>
<feature type="domain" description="Ionotropic glutamate receptor L-glutamate and glycine-binding" evidence="21">
    <location>
        <begin position="503"/>
        <end position="555"/>
    </location>
</feature>
<dbReference type="Pfam" id="PF01094">
    <property type="entry name" value="ANF_receptor"/>
    <property type="match status" value="1"/>
</dbReference>
<dbReference type="InterPro" id="IPR028082">
    <property type="entry name" value="Peripla_BP_I"/>
</dbReference>
<keyword evidence="6" id="KW-0770">Synapse</keyword>
<dbReference type="Gene3D" id="1.10.287.70">
    <property type="match status" value="1"/>
</dbReference>
<evidence type="ECO:0000256" key="4">
    <source>
        <dbReference type="ARBA" id="ARBA00022692"/>
    </source>
</evidence>
<gene>
    <name evidence="22" type="ORF">PoB_000017000</name>
</gene>
<keyword evidence="9 19" id="KW-0472">Membrane</keyword>
<organism evidence="22 23">
    <name type="scientific">Plakobranchus ocellatus</name>
    <dbReference type="NCBI Taxonomy" id="259542"/>
    <lineage>
        <taxon>Eukaryota</taxon>
        <taxon>Metazoa</taxon>
        <taxon>Spiralia</taxon>
        <taxon>Lophotrochozoa</taxon>
        <taxon>Mollusca</taxon>
        <taxon>Gastropoda</taxon>
        <taxon>Heterobranchia</taxon>
        <taxon>Euthyneura</taxon>
        <taxon>Panpulmonata</taxon>
        <taxon>Sacoglossa</taxon>
        <taxon>Placobranchoidea</taxon>
        <taxon>Plakobranchidae</taxon>
        <taxon>Plakobranchus</taxon>
    </lineage>
</organism>
<accession>A0AAV3XRE9</accession>
<keyword evidence="13" id="KW-1071">Ligand-gated ion channel</keyword>
<evidence type="ECO:0000256" key="13">
    <source>
        <dbReference type="ARBA" id="ARBA00023286"/>
    </source>
</evidence>
<dbReference type="Gene3D" id="3.40.50.2300">
    <property type="match status" value="1"/>
</dbReference>
<keyword evidence="8" id="KW-0406">Ion transport</keyword>